<evidence type="ECO:0000313" key="4">
    <source>
        <dbReference type="EMBL" id="MBI1684882.1"/>
    </source>
</evidence>
<dbReference type="EMBL" id="JADWOX010000009">
    <property type="protein sequence ID" value="MBI1684882.1"/>
    <property type="molecule type" value="Genomic_DNA"/>
</dbReference>
<reference evidence="4 5" key="1">
    <citation type="submission" date="2020-11" db="EMBL/GenBank/DDBJ databases">
        <title>genome sequence of strain KACC 18849.</title>
        <authorList>
            <person name="Gao J."/>
            <person name="Zhang X."/>
        </authorList>
    </citation>
    <scope>NUCLEOTIDE SEQUENCE [LARGE SCALE GENOMIC DNA]</scope>
    <source>
        <strain evidence="4 5">KACC 18849</strain>
    </source>
</reference>
<dbReference type="PANTHER" id="PTHR30015">
    <property type="entry name" value="MRR RESTRICTION SYSTEM PROTEIN"/>
    <property type="match status" value="1"/>
</dbReference>
<dbReference type="GO" id="GO:0004519">
    <property type="term" value="F:endonuclease activity"/>
    <property type="evidence" value="ECO:0007669"/>
    <property type="project" value="UniProtKB-KW"/>
</dbReference>
<name>A0ABS0SZ27_9CAUL</name>
<dbReference type="RefSeq" id="WP_198576794.1">
    <property type="nucleotide sequence ID" value="NZ_JADWOX010000009.1"/>
</dbReference>
<dbReference type="InterPro" id="IPR011856">
    <property type="entry name" value="tRNA_endonuc-like_dom_sf"/>
</dbReference>
<dbReference type="Proteomes" id="UP000639859">
    <property type="component" value="Unassembled WGS sequence"/>
</dbReference>
<gene>
    <name evidence="4" type="ORF">I4Q42_14510</name>
</gene>
<keyword evidence="4" id="KW-0378">Hydrolase</keyword>
<protein>
    <submittedName>
        <fullName evidence="4">Restriction endonuclease</fullName>
    </submittedName>
</protein>
<evidence type="ECO:0000259" key="3">
    <source>
        <dbReference type="Pfam" id="PF14338"/>
    </source>
</evidence>
<feature type="region of interest" description="Disordered" evidence="1">
    <location>
        <begin position="111"/>
        <end position="130"/>
    </location>
</feature>
<dbReference type="InterPro" id="IPR025745">
    <property type="entry name" value="Mrr-like_N_dom"/>
</dbReference>
<keyword evidence="4" id="KW-0540">Nuclease</keyword>
<dbReference type="Pfam" id="PF14338">
    <property type="entry name" value="Mrr_N"/>
    <property type="match status" value="1"/>
</dbReference>
<dbReference type="InterPro" id="IPR007560">
    <property type="entry name" value="Restrct_endonuc_IV_Mrr"/>
</dbReference>
<evidence type="ECO:0000259" key="2">
    <source>
        <dbReference type="Pfam" id="PF04471"/>
    </source>
</evidence>
<sequence>MATAADVPTHEAFMWPIIERLKAHGRSMSNAEMLEDVAQHMGLSEDVLAVRVGKFNELAVAQRLGFARSWLKLAGVVDNSQRGVWTLTPAGADITPIELAENMRQVQRSYSRKVREARDQPVEPGTVAGEEASGDWKDQLMAQLLVLDPSAFERLCQRLLREYGFIKVEVTGKSGDGGIDGTGVLRVNLLSFHVLFQCKRYSGSVGAGAVRDFRGAMVGRTDKGLIITTGTFTADARREATRDGAPAIDLVDGDALCDLLKDRGLGVRVRMVEEVTVTEAAFADF</sequence>
<evidence type="ECO:0000256" key="1">
    <source>
        <dbReference type="SAM" id="MobiDB-lite"/>
    </source>
</evidence>
<dbReference type="SUPFAM" id="SSF52980">
    <property type="entry name" value="Restriction endonuclease-like"/>
    <property type="match status" value="1"/>
</dbReference>
<evidence type="ECO:0000313" key="5">
    <source>
        <dbReference type="Proteomes" id="UP000639859"/>
    </source>
</evidence>
<dbReference type="InterPro" id="IPR011335">
    <property type="entry name" value="Restrct_endonuc-II-like"/>
</dbReference>
<proteinExistence type="predicted"/>
<keyword evidence="4" id="KW-0255">Endonuclease</keyword>
<accession>A0ABS0SZ27</accession>
<dbReference type="Pfam" id="PF04471">
    <property type="entry name" value="Mrr_cat"/>
    <property type="match status" value="1"/>
</dbReference>
<comment type="caution">
    <text evidence="4">The sequence shown here is derived from an EMBL/GenBank/DDBJ whole genome shotgun (WGS) entry which is preliminary data.</text>
</comment>
<organism evidence="4 5">
    <name type="scientific">Caulobacter hibisci</name>
    <dbReference type="NCBI Taxonomy" id="2035993"/>
    <lineage>
        <taxon>Bacteria</taxon>
        <taxon>Pseudomonadati</taxon>
        <taxon>Pseudomonadota</taxon>
        <taxon>Alphaproteobacteria</taxon>
        <taxon>Caulobacterales</taxon>
        <taxon>Caulobacteraceae</taxon>
        <taxon>Caulobacter</taxon>
    </lineage>
</organism>
<feature type="domain" description="Restriction endonuclease type IV Mrr" evidence="2">
    <location>
        <begin position="147"/>
        <end position="260"/>
    </location>
</feature>
<dbReference type="Gene3D" id="3.40.1350.10">
    <property type="match status" value="1"/>
</dbReference>
<dbReference type="InterPro" id="IPR052906">
    <property type="entry name" value="Type_IV_Methyl-Rstrct_Enzyme"/>
</dbReference>
<feature type="domain" description="Restriction system protein Mrr-like N-terminal" evidence="3">
    <location>
        <begin position="12"/>
        <end position="94"/>
    </location>
</feature>
<dbReference type="PANTHER" id="PTHR30015:SF7">
    <property type="entry name" value="TYPE IV METHYL-DIRECTED RESTRICTION ENZYME ECOKMRR"/>
    <property type="match status" value="1"/>
</dbReference>
<keyword evidence="5" id="KW-1185">Reference proteome</keyword>